<dbReference type="PANTHER" id="PTHR47072">
    <property type="match status" value="1"/>
</dbReference>
<evidence type="ECO:0000259" key="2">
    <source>
        <dbReference type="Pfam" id="PF12776"/>
    </source>
</evidence>
<evidence type="ECO:0000313" key="3">
    <source>
        <dbReference type="EMBL" id="KAJ3991132.1"/>
    </source>
</evidence>
<sequence>MSDTISAPLSQPNTAVSQVPDTSEIPKVEQGRFQWDSDMDGIVIAELSSQKGAGFMASNGGFHTDAFTSCAAKLREAGYTVNSKQCKTRYSTLKKDFKEVKDIREKSGFGWDEQCGIVTATVDVWDKLLQVC</sequence>
<keyword evidence="4" id="KW-1185">Reference proteome</keyword>
<reference evidence="3" key="1">
    <citation type="submission" date="2022-08" db="EMBL/GenBank/DDBJ databases">
        <authorList>
            <consortium name="DOE Joint Genome Institute"/>
            <person name="Min B."/>
            <person name="Riley R."/>
            <person name="Sierra-Patev S."/>
            <person name="Naranjo-Ortiz M."/>
            <person name="Looney B."/>
            <person name="Konkel Z."/>
            <person name="Slot J.C."/>
            <person name="Sakamoto Y."/>
            <person name="Steenwyk J.L."/>
            <person name="Rokas A."/>
            <person name="Carro J."/>
            <person name="Camarero S."/>
            <person name="Ferreira P."/>
            <person name="Molpeceres G."/>
            <person name="Ruiz-Duenas F.J."/>
            <person name="Serrano A."/>
            <person name="Henrissat B."/>
            <person name="Drula E."/>
            <person name="Hughes K.W."/>
            <person name="Mata J.L."/>
            <person name="Ishikawa N.K."/>
            <person name="Vargas-Isla R."/>
            <person name="Ushijima S."/>
            <person name="Smith C.A."/>
            <person name="Ahrendt S."/>
            <person name="Andreopoulos W."/>
            <person name="He G."/>
            <person name="Labutti K."/>
            <person name="Lipzen A."/>
            <person name="Ng V."/>
            <person name="Sandor L."/>
            <person name="Barry K."/>
            <person name="Martinez A.T."/>
            <person name="Xiao Y."/>
            <person name="Gibbons J.G."/>
            <person name="Terashima K."/>
            <person name="Hibbett D.S."/>
            <person name="Grigoriev I.V."/>
        </authorList>
    </citation>
    <scope>NUCLEOTIDE SEQUENCE</scope>
    <source>
        <strain evidence="3">TFB10827</strain>
    </source>
</reference>
<dbReference type="InterPro" id="IPR024752">
    <property type="entry name" value="Myb/SANT-like_dom"/>
</dbReference>
<protein>
    <submittedName>
        <fullName evidence="3">Myb/SANT-like DNA-binding domain-containing protein</fullName>
    </submittedName>
</protein>
<accession>A0ABQ8PXM7</accession>
<comment type="caution">
    <text evidence="3">The sequence shown here is derived from an EMBL/GenBank/DDBJ whole genome shotgun (WGS) entry which is preliminary data.</text>
</comment>
<proteinExistence type="predicted"/>
<evidence type="ECO:0000313" key="4">
    <source>
        <dbReference type="Proteomes" id="UP001163828"/>
    </source>
</evidence>
<dbReference type="EMBL" id="MU791152">
    <property type="protein sequence ID" value="KAJ3991132.1"/>
    <property type="molecule type" value="Genomic_DNA"/>
</dbReference>
<feature type="domain" description="Myb/SANT-like" evidence="2">
    <location>
        <begin position="34"/>
        <end position="127"/>
    </location>
</feature>
<dbReference type="Gene3D" id="1.10.10.60">
    <property type="entry name" value="Homeodomain-like"/>
    <property type="match status" value="1"/>
</dbReference>
<feature type="region of interest" description="Disordered" evidence="1">
    <location>
        <begin position="1"/>
        <end position="23"/>
    </location>
</feature>
<dbReference type="PANTHER" id="PTHR47072:SF4">
    <property type="entry name" value="MYB_SANT-LIKE DOMAIN-CONTAINING PROTEIN"/>
    <property type="match status" value="1"/>
</dbReference>
<gene>
    <name evidence="3" type="ORF">F5050DRAFT_1873483</name>
</gene>
<dbReference type="Proteomes" id="UP001163828">
    <property type="component" value="Unassembled WGS sequence"/>
</dbReference>
<feature type="compositionally biased region" description="Polar residues" evidence="1">
    <location>
        <begin position="1"/>
        <end position="21"/>
    </location>
</feature>
<dbReference type="Pfam" id="PF12776">
    <property type="entry name" value="Myb_DNA-bind_3"/>
    <property type="match status" value="1"/>
</dbReference>
<name>A0ABQ8PXM7_9AGAR</name>
<evidence type="ECO:0000256" key="1">
    <source>
        <dbReference type="SAM" id="MobiDB-lite"/>
    </source>
</evidence>
<organism evidence="3 4">
    <name type="scientific">Lentinula boryana</name>
    <dbReference type="NCBI Taxonomy" id="40481"/>
    <lineage>
        <taxon>Eukaryota</taxon>
        <taxon>Fungi</taxon>
        <taxon>Dikarya</taxon>
        <taxon>Basidiomycota</taxon>
        <taxon>Agaricomycotina</taxon>
        <taxon>Agaricomycetes</taxon>
        <taxon>Agaricomycetidae</taxon>
        <taxon>Agaricales</taxon>
        <taxon>Marasmiineae</taxon>
        <taxon>Omphalotaceae</taxon>
        <taxon>Lentinula</taxon>
    </lineage>
</organism>